<dbReference type="SMART" id="SM00443">
    <property type="entry name" value="G_patch"/>
    <property type="match status" value="1"/>
</dbReference>
<dbReference type="Pfam" id="PF04818">
    <property type="entry name" value="CID"/>
    <property type="match status" value="1"/>
</dbReference>
<evidence type="ECO:0000313" key="6">
    <source>
        <dbReference type="EMBL" id="CAD7273518.1"/>
    </source>
</evidence>
<dbReference type="GO" id="GO:0006874">
    <property type="term" value="P:intracellular calcium ion homeostasis"/>
    <property type="evidence" value="ECO:0007669"/>
    <property type="project" value="TreeGrafter"/>
</dbReference>
<proteinExistence type="predicted"/>
<evidence type="ECO:0000259" key="5">
    <source>
        <dbReference type="PROSITE" id="PS51391"/>
    </source>
</evidence>
<feature type="compositionally biased region" description="Pro residues" evidence="2">
    <location>
        <begin position="151"/>
        <end position="194"/>
    </location>
</feature>
<dbReference type="Gene3D" id="1.10.10.790">
    <property type="entry name" value="Surp module"/>
    <property type="match status" value="1"/>
</dbReference>
<sequence>MMDIPGGPMPPPEPELRTIIEKLAPFVARNGPAFESITKEKQKDNPKFSFLFGGEWFDYYKHRVRLEEMQLNAGKPPMSNAYPPSHYGGHGMPPHGPPHGPPLGQGGMAPHGPPGGPPHGPPGGPPHGQGGMAPHGPPGGPPHGQGGMAPHGPPGGPPHGPPGPQHYPPMGPPMRVIPPPGVPPPVMLPPPPPIPREEIRSQITTLQGQIRESEANLAAQQELIEKQQQQQIDETVVKAEELRLKSLSESSGTSVLEFDSVLHPIIQSCTKDAISTGKTWMMARADRPDACEFMALRLLQKTTDPRSQFTTKLHLIYLLNDVIHHCIRKNADGLRESLQHVIVPMFCNAWQNSAEKERLEKLLVLWESKLQFNEELRVTGGVTIGVETITVLPGPITPGGTEPTRKSRRNAMHSSYKYPTSHIPLCPPRSVAPGYSACPGVFCPGFDSRLWPYFGMFSTPSTAIVAPRGVLKALRNPDASWADYQASLITNNAHVISPITRANLETYGGYQSQHMAFVAHVNGQIQALEAMERQWDEYEKTVLPNGPMFDLSRPPPNMQLPPPVANLPPPNVAPPVPPSCEYFDLPAGLMIPLIALEDDKMKPLDSKEVTLPPPAPTTDRLLAAVEAFYAPPSHESPRDTDGWEKLGLYEYFKDKKDAIRRKYEDIEAGDRDASRSPSPIRLERSPLRKKISEVMKRKKSLVVRRNNKSRSRSRSPSPARSRSRSRSRDRSRSRSKSRSRSRSRSRTPPRRRSPSYSPPAQMRSVDPLPSLELSGDPTAFSKLDESNKGHQLLKKMGWGGAGLGAKEQGRAEPVSGGDVRDRTDMYKGIGVDLNDPFEKFRKNKGNQFISRMRAKAEEKK</sequence>
<protein>
    <recommendedName>
        <fullName evidence="8">Calcium homeostasis endoplasmic reticulum protein</fullName>
    </recommendedName>
</protein>
<dbReference type="InterPro" id="IPR008942">
    <property type="entry name" value="ENTH_VHS"/>
</dbReference>
<evidence type="ECO:0000259" key="3">
    <source>
        <dbReference type="PROSITE" id="PS50128"/>
    </source>
</evidence>
<dbReference type="PROSITE" id="PS50128">
    <property type="entry name" value="SURP"/>
    <property type="match status" value="1"/>
</dbReference>
<dbReference type="InterPro" id="IPR006569">
    <property type="entry name" value="CID_dom"/>
</dbReference>
<feature type="compositionally biased region" description="Pro residues" evidence="2">
    <location>
        <begin position="111"/>
        <end position="125"/>
    </location>
</feature>
<evidence type="ECO:0000256" key="1">
    <source>
        <dbReference type="SAM" id="Coils"/>
    </source>
</evidence>
<evidence type="ECO:0000259" key="4">
    <source>
        <dbReference type="PROSITE" id="PS50174"/>
    </source>
</evidence>
<dbReference type="SMART" id="SM00648">
    <property type="entry name" value="SWAP"/>
    <property type="match status" value="1"/>
</dbReference>
<feature type="region of interest" description="Disordered" evidence="2">
    <location>
        <begin position="668"/>
        <end position="832"/>
    </location>
</feature>
<evidence type="ECO:0000256" key="2">
    <source>
        <dbReference type="SAM" id="MobiDB-lite"/>
    </source>
</evidence>
<dbReference type="InterPro" id="IPR000061">
    <property type="entry name" value="Surp"/>
</dbReference>
<gene>
    <name evidence="6" type="ORF">NMOB1V02_LOCUS1399</name>
</gene>
<dbReference type="InterPro" id="IPR000467">
    <property type="entry name" value="G_patch_dom"/>
</dbReference>
<dbReference type="OrthoDB" id="21470at2759"/>
<feature type="coiled-coil region" evidence="1">
    <location>
        <begin position="196"/>
        <end position="245"/>
    </location>
</feature>
<dbReference type="Gene3D" id="1.25.40.90">
    <property type="match status" value="1"/>
</dbReference>
<dbReference type="Proteomes" id="UP000678499">
    <property type="component" value="Unassembled WGS sequence"/>
</dbReference>
<dbReference type="EMBL" id="CAJPEX010000139">
    <property type="protein sequence ID" value="CAG0913670.1"/>
    <property type="molecule type" value="Genomic_DNA"/>
</dbReference>
<dbReference type="EMBL" id="OA882176">
    <property type="protein sequence ID" value="CAD7273518.1"/>
    <property type="molecule type" value="Genomic_DNA"/>
</dbReference>
<dbReference type="Pfam" id="PF25127">
    <property type="entry name" value="DUF7819"/>
    <property type="match status" value="1"/>
</dbReference>
<dbReference type="InterPro" id="IPR035967">
    <property type="entry name" value="SWAP/Surp_sf"/>
</dbReference>
<keyword evidence="7" id="KW-1185">Reference proteome</keyword>
<dbReference type="GO" id="GO:0006396">
    <property type="term" value="P:RNA processing"/>
    <property type="evidence" value="ECO:0007669"/>
    <property type="project" value="InterPro"/>
</dbReference>
<feature type="region of interest" description="Disordered" evidence="2">
    <location>
        <begin position="75"/>
        <end position="194"/>
    </location>
</feature>
<dbReference type="PROSITE" id="PS51391">
    <property type="entry name" value="CID"/>
    <property type="match status" value="1"/>
</dbReference>
<dbReference type="PANTHER" id="PTHR12323:SF0">
    <property type="entry name" value="CALCIUM HOMEOSTASIS ENDOPLASMIC RETICULUM PROTEIN"/>
    <property type="match status" value="1"/>
</dbReference>
<reference evidence="6" key="1">
    <citation type="submission" date="2020-11" db="EMBL/GenBank/DDBJ databases">
        <authorList>
            <person name="Tran Van P."/>
        </authorList>
    </citation>
    <scope>NUCLEOTIDE SEQUENCE</scope>
</reference>
<dbReference type="Pfam" id="PF01585">
    <property type="entry name" value="G-patch"/>
    <property type="match status" value="1"/>
</dbReference>
<evidence type="ECO:0008006" key="8">
    <source>
        <dbReference type="Google" id="ProtNLM"/>
    </source>
</evidence>
<accession>A0A7R9G8V8</accession>
<dbReference type="PROSITE" id="PS50174">
    <property type="entry name" value="G_PATCH"/>
    <property type="match status" value="1"/>
</dbReference>
<dbReference type="InterPro" id="IPR056721">
    <property type="entry name" value="DUF7819"/>
</dbReference>
<dbReference type="GO" id="GO:0003723">
    <property type="term" value="F:RNA binding"/>
    <property type="evidence" value="ECO:0007669"/>
    <property type="project" value="InterPro"/>
</dbReference>
<dbReference type="AlphaFoldDB" id="A0A7R9G8V8"/>
<feature type="compositionally biased region" description="Basic residues" evidence="2">
    <location>
        <begin position="696"/>
        <end position="713"/>
    </location>
</feature>
<feature type="compositionally biased region" description="Basic residues" evidence="2">
    <location>
        <begin position="733"/>
        <end position="753"/>
    </location>
</feature>
<dbReference type="Pfam" id="PF01805">
    <property type="entry name" value="Surp"/>
    <property type="match status" value="1"/>
</dbReference>
<dbReference type="PANTHER" id="PTHR12323">
    <property type="entry name" value="SR-RELATED CTD ASSOCIATED FACTOR 6"/>
    <property type="match status" value="1"/>
</dbReference>
<name>A0A7R9G8V8_9CRUS</name>
<feature type="compositionally biased region" description="Basic and acidic residues" evidence="2">
    <location>
        <begin position="681"/>
        <end position="695"/>
    </location>
</feature>
<organism evidence="6">
    <name type="scientific">Notodromas monacha</name>
    <dbReference type="NCBI Taxonomy" id="399045"/>
    <lineage>
        <taxon>Eukaryota</taxon>
        <taxon>Metazoa</taxon>
        <taxon>Ecdysozoa</taxon>
        <taxon>Arthropoda</taxon>
        <taxon>Crustacea</taxon>
        <taxon>Oligostraca</taxon>
        <taxon>Ostracoda</taxon>
        <taxon>Podocopa</taxon>
        <taxon>Podocopida</taxon>
        <taxon>Cypridocopina</taxon>
        <taxon>Cypridoidea</taxon>
        <taxon>Cyprididae</taxon>
        <taxon>Notodromas</taxon>
    </lineage>
</organism>
<feature type="domain" description="SURP motif" evidence="3">
    <location>
        <begin position="19"/>
        <end position="61"/>
    </location>
</feature>
<evidence type="ECO:0000313" key="7">
    <source>
        <dbReference type="Proteomes" id="UP000678499"/>
    </source>
</evidence>
<feature type="domain" description="CID" evidence="5">
    <location>
        <begin position="250"/>
        <end position="408"/>
    </location>
</feature>
<dbReference type="SUPFAM" id="SSF109905">
    <property type="entry name" value="Surp module (SWAP domain)"/>
    <property type="match status" value="1"/>
</dbReference>
<dbReference type="GO" id="GO:0048471">
    <property type="term" value="C:perinuclear region of cytoplasm"/>
    <property type="evidence" value="ECO:0007669"/>
    <property type="project" value="TreeGrafter"/>
</dbReference>
<feature type="domain" description="G-patch" evidence="4">
    <location>
        <begin position="785"/>
        <end position="834"/>
    </location>
</feature>
<keyword evidence="1" id="KW-0175">Coiled coil</keyword>